<evidence type="ECO:0000313" key="1">
    <source>
        <dbReference type="EMBL" id="CAI9767968.1"/>
    </source>
</evidence>
<organism evidence="1 2">
    <name type="scientific">Fraxinus pennsylvanica</name>
    <dbReference type="NCBI Taxonomy" id="56036"/>
    <lineage>
        <taxon>Eukaryota</taxon>
        <taxon>Viridiplantae</taxon>
        <taxon>Streptophyta</taxon>
        <taxon>Embryophyta</taxon>
        <taxon>Tracheophyta</taxon>
        <taxon>Spermatophyta</taxon>
        <taxon>Magnoliopsida</taxon>
        <taxon>eudicotyledons</taxon>
        <taxon>Gunneridae</taxon>
        <taxon>Pentapetalae</taxon>
        <taxon>asterids</taxon>
        <taxon>lamiids</taxon>
        <taxon>Lamiales</taxon>
        <taxon>Oleaceae</taxon>
        <taxon>Oleeae</taxon>
        <taxon>Fraxinus</taxon>
    </lineage>
</organism>
<sequence>MSSKASIITLSNKQIEGEDSEGTNTVPCPLQNYLFGSLTVLVGTGVEAKKERTSFRELFKRNLLHDDPSRKYEESDKEARGRYVTRFMKKMLKNFHSATSSSTLSSKSDAVESISIKRKLSKVSKLLLTLLRTIGQDWLPFCSSVDNRIIASAKVMPTNTKTEAVNKSDGKLSDSTTSLAKDLFILY</sequence>
<proteinExistence type="predicted"/>
<dbReference type="AlphaFoldDB" id="A0AAD2DX22"/>
<dbReference type="InterPro" id="IPR038928">
    <property type="entry name" value="LAZY1"/>
</dbReference>
<dbReference type="GO" id="GO:0009630">
    <property type="term" value="P:gravitropism"/>
    <property type="evidence" value="ECO:0007669"/>
    <property type="project" value="InterPro"/>
</dbReference>
<dbReference type="Proteomes" id="UP000834106">
    <property type="component" value="Chromosome 9"/>
</dbReference>
<dbReference type="PANTHER" id="PTHR34959:SF3">
    <property type="entry name" value="PROTEIN LAZY 1"/>
    <property type="match status" value="1"/>
</dbReference>
<evidence type="ECO:0000313" key="2">
    <source>
        <dbReference type="Proteomes" id="UP000834106"/>
    </source>
</evidence>
<keyword evidence="2" id="KW-1185">Reference proteome</keyword>
<reference evidence="1" key="1">
    <citation type="submission" date="2023-05" db="EMBL/GenBank/DDBJ databases">
        <authorList>
            <person name="Huff M."/>
        </authorList>
    </citation>
    <scope>NUCLEOTIDE SEQUENCE</scope>
</reference>
<name>A0AAD2DX22_9LAMI</name>
<gene>
    <name evidence="1" type="ORF">FPE_LOCUS15398</name>
</gene>
<protein>
    <submittedName>
        <fullName evidence="1">Uncharacterized protein</fullName>
    </submittedName>
</protein>
<dbReference type="EMBL" id="OU503044">
    <property type="protein sequence ID" value="CAI9767968.1"/>
    <property type="molecule type" value="Genomic_DNA"/>
</dbReference>
<accession>A0AAD2DX22</accession>
<dbReference type="GO" id="GO:2000012">
    <property type="term" value="P:regulation of auxin polar transport"/>
    <property type="evidence" value="ECO:0007669"/>
    <property type="project" value="InterPro"/>
</dbReference>
<dbReference type="PANTHER" id="PTHR34959">
    <property type="entry name" value="PROTEIN LAZY 1"/>
    <property type="match status" value="1"/>
</dbReference>